<dbReference type="FunFam" id="3.30.160.60:FF:000145">
    <property type="entry name" value="Zinc finger protein 574"/>
    <property type="match status" value="1"/>
</dbReference>
<dbReference type="FunFam" id="3.30.160.60:FF:000065">
    <property type="entry name" value="B-cell CLL/lymphoma 6, member B"/>
    <property type="match status" value="1"/>
</dbReference>
<dbReference type="SUPFAM" id="SSF57667">
    <property type="entry name" value="beta-beta-alpha zinc fingers"/>
    <property type="match status" value="3"/>
</dbReference>
<dbReference type="InterPro" id="IPR013087">
    <property type="entry name" value="Znf_C2H2_type"/>
</dbReference>
<dbReference type="Pfam" id="PF00096">
    <property type="entry name" value="zf-C2H2"/>
    <property type="match status" value="4"/>
</dbReference>
<feature type="domain" description="C2H2-type" evidence="13">
    <location>
        <begin position="488"/>
        <end position="517"/>
    </location>
</feature>
<keyword evidence="8" id="KW-0238">DNA-binding</keyword>
<dbReference type="SMART" id="SM00355">
    <property type="entry name" value="ZnF_C2H2"/>
    <property type="match status" value="6"/>
</dbReference>
<evidence type="ECO:0000256" key="3">
    <source>
        <dbReference type="ARBA" id="ARBA00022723"/>
    </source>
</evidence>
<dbReference type="PROSITE" id="PS00028">
    <property type="entry name" value="ZINC_FINGER_C2H2_1"/>
    <property type="match status" value="6"/>
</dbReference>
<dbReference type="InterPro" id="IPR050331">
    <property type="entry name" value="Zinc_finger"/>
</dbReference>
<dbReference type="KEGG" id="bfo:118428920"/>
<evidence type="ECO:0000256" key="8">
    <source>
        <dbReference type="ARBA" id="ARBA00023125"/>
    </source>
</evidence>
<dbReference type="PANTHER" id="PTHR16515:SF49">
    <property type="entry name" value="GASTRULA ZINC FINGER PROTEIN XLCGF49.1-LIKE-RELATED"/>
    <property type="match status" value="1"/>
</dbReference>
<keyword evidence="7" id="KW-0805">Transcription regulation</keyword>
<reference evidence="15" key="2">
    <citation type="submission" date="2025-08" db="UniProtKB">
        <authorList>
            <consortium name="RefSeq"/>
        </authorList>
    </citation>
    <scope>IDENTIFICATION</scope>
    <source>
        <strain evidence="15">S238N-H82</strain>
        <tissue evidence="15">Testes</tissue>
    </source>
</reference>
<evidence type="ECO:0000256" key="10">
    <source>
        <dbReference type="ARBA" id="ARBA00023242"/>
    </source>
</evidence>
<dbReference type="OMA" id="CTHQPTL"/>
<dbReference type="FunFam" id="3.30.160.60:FF:000450">
    <property type="entry name" value="PR domain zinc finger protein 14"/>
    <property type="match status" value="1"/>
</dbReference>
<evidence type="ECO:0000313" key="15">
    <source>
        <dbReference type="RefSeq" id="XP_035695108.1"/>
    </source>
</evidence>
<dbReference type="FunFam" id="3.30.160.60:FF:000557">
    <property type="entry name" value="zinc finger and SCAN domain-containing protein 29"/>
    <property type="match status" value="1"/>
</dbReference>
<dbReference type="FunFam" id="3.30.160.60:FF:000193">
    <property type="entry name" value="Zinc finger protein 300"/>
    <property type="match status" value="1"/>
</dbReference>
<dbReference type="CDD" id="cd10534">
    <property type="entry name" value="PR-SET_PRDM-like"/>
    <property type="match status" value="1"/>
</dbReference>
<evidence type="ECO:0000256" key="7">
    <source>
        <dbReference type="ARBA" id="ARBA00023015"/>
    </source>
</evidence>
<feature type="domain" description="C2H2-type" evidence="13">
    <location>
        <begin position="432"/>
        <end position="459"/>
    </location>
</feature>
<evidence type="ECO:0000256" key="6">
    <source>
        <dbReference type="ARBA" id="ARBA00022833"/>
    </source>
</evidence>
<feature type="domain" description="C2H2-type" evidence="13">
    <location>
        <begin position="348"/>
        <end position="375"/>
    </location>
</feature>
<feature type="compositionally biased region" description="Basic residues" evidence="12">
    <location>
        <begin position="286"/>
        <end position="296"/>
    </location>
</feature>
<feature type="domain" description="C2H2-type" evidence="13">
    <location>
        <begin position="376"/>
        <end position="403"/>
    </location>
</feature>
<proteinExistence type="inferred from homology"/>
<dbReference type="FunFam" id="3.30.160.60:FF:000100">
    <property type="entry name" value="Zinc finger 45-like"/>
    <property type="match status" value="1"/>
</dbReference>
<evidence type="ECO:0000256" key="1">
    <source>
        <dbReference type="ARBA" id="ARBA00004123"/>
    </source>
</evidence>
<dbReference type="PRINTS" id="PR01217">
    <property type="entry name" value="PRICHEXTENSN"/>
</dbReference>
<name>A0A9J7M6J8_BRAFL</name>
<organism evidence="14 15">
    <name type="scientific">Branchiostoma floridae</name>
    <name type="common">Florida lancelet</name>
    <name type="synonym">Amphioxus</name>
    <dbReference type="NCBI Taxonomy" id="7739"/>
    <lineage>
        <taxon>Eukaryota</taxon>
        <taxon>Metazoa</taxon>
        <taxon>Chordata</taxon>
        <taxon>Cephalochordata</taxon>
        <taxon>Leptocardii</taxon>
        <taxon>Amphioxiformes</taxon>
        <taxon>Branchiostomatidae</taxon>
        <taxon>Branchiostoma</taxon>
    </lineage>
</organism>
<sequence>MESCILIPPEFAVGPSHVGDQTNFLEMSISVWSARTLRPGAVFLPDQGRVVLDRLEVYTYLKKDDVRHEFGNYDDIQVVDDRKVRHCNWVRFLRSADNEEDVSLVGYREKDRVYFKVVKLVPPNTELLAAFHRDQEATDPAAEAAESQRLFLEFTAPLFAALQQRLGERGSDPPSKRTSPDLSPGARAQAARSITLVTPPLEEEERRALSGATGHLGHQTAQISHSGKPASPPFRPQTAHTAHPPTLASHPLNLTTHPPTRTAHPPSHVSHSPTHTPHPPATRPHLPTHAKHRPTHTPRPPTHTPHPPTHTPHPPTHTPHPPTVHTPHPPTHTPHPPTRRRNGERTLLPCEVCGKAFDRPSLLRRHMRTHTGEKPHACDVCGKAFSTSSSLNTHRRIHSGEKPHVCQVCGKRFTASSNLYYHRMTHMKDKPHKCTMCSKSFPTPGDLKSHMYVHNGSWPFKCDVCNRGFSKLTNLKNHMVLHSGEKKYECPLCNKRFALPCNLRTHLKTVCHQGQLPQQPCARCGQVLTQEELSRNPNGMCGPCCLAKLDLATRDRPHLQPGFFRPMEMKVEH</sequence>
<accession>A0A9J7M6J8</accession>
<evidence type="ECO:0000259" key="13">
    <source>
        <dbReference type="PROSITE" id="PS50157"/>
    </source>
</evidence>
<dbReference type="InterPro" id="IPR001214">
    <property type="entry name" value="SET_dom"/>
</dbReference>
<dbReference type="InterPro" id="IPR046341">
    <property type="entry name" value="SET_dom_sf"/>
</dbReference>
<dbReference type="OrthoDB" id="3437960at2759"/>
<gene>
    <name evidence="15" type="primary">LOC118428920</name>
</gene>
<dbReference type="AlphaFoldDB" id="A0A9J7M6J8"/>
<dbReference type="GO" id="GO:0003677">
    <property type="term" value="F:DNA binding"/>
    <property type="evidence" value="ECO:0007669"/>
    <property type="project" value="UniProtKB-KW"/>
</dbReference>
<feature type="compositionally biased region" description="Basic and acidic residues" evidence="12">
    <location>
        <begin position="166"/>
        <end position="179"/>
    </location>
</feature>
<keyword evidence="14" id="KW-1185">Reference proteome</keyword>
<dbReference type="GeneID" id="118428920"/>
<comment type="similarity">
    <text evidence="2">Belongs to the krueppel C2H2-type zinc-finger protein family.</text>
</comment>
<dbReference type="GO" id="GO:0008270">
    <property type="term" value="F:zinc ion binding"/>
    <property type="evidence" value="ECO:0007669"/>
    <property type="project" value="UniProtKB-KW"/>
</dbReference>
<keyword evidence="3" id="KW-0479">Metal-binding</keyword>
<dbReference type="Gene3D" id="2.170.270.10">
    <property type="entry name" value="SET domain"/>
    <property type="match status" value="1"/>
</dbReference>
<evidence type="ECO:0000256" key="2">
    <source>
        <dbReference type="ARBA" id="ARBA00006991"/>
    </source>
</evidence>
<keyword evidence="5 11" id="KW-0863">Zinc-finger</keyword>
<keyword evidence="9" id="KW-0804">Transcription</keyword>
<comment type="subcellular location">
    <subcellularLocation>
        <location evidence="1">Nucleus</location>
    </subcellularLocation>
</comment>
<feature type="compositionally biased region" description="Low complexity" evidence="12">
    <location>
        <begin position="255"/>
        <end position="275"/>
    </location>
</feature>
<evidence type="ECO:0000256" key="12">
    <source>
        <dbReference type="SAM" id="MobiDB-lite"/>
    </source>
</evidence>
<dbReference type="GO" id="GO:0005634">
    <property type="term" value="C:nucleus"/>
    <property type="evidence" value="ECO:0007669"/>
    <property type="project" value="UniProtKB-SubCell"/>
</dbReference>
<dbReference type="PROSITE" id="PS50157">
    <property type="entry name" value="ZINC_FINGER_C2H2_2"/>
    <property type="match status" value="6"/>
</dbReference>
<dbReference type="InterPro" id="IPR036236">
    <property type="entry name" value="Znf_C2H2_sf"/>
</dbReference>
<feature type="region of interest" description="Disordered" evidence="12">
    <location>
        <begin position="166"/>
        <end position="345"/>
    </location>
</feature>
<reference evidence="14" key="1">
    <citation type="journal article" date="2020" name="Nat. Ecol. Evol.">
        <title>Deeply conserved synteny resolves early events in vertebrate evolution.</title>
        <authorList>
            <person name="Simakov O."/>
            <person name="Marletaz F."/>
            <person name="Yue J.X."/>
            <person name="O'Connell B."/>
            <person name="Jenkins J."/>
            <person name="Brandt A."/>
            <person name="Calef R."/>
            <person name="Tung C.H."/>
            <person name="Huang T.K."/>
            <person name="Schmutz J."/>
            <person name="Satoh N."/>
            <person name="Yu J.K."/>
            <person name="Putnam N.H."/>
            <person name="Green R.E."/>
            <person name="Rokhsar D.S."/>
        </authorList>
    </citation>
    <scope>NUCLEOTIDE SEQUENCE [LARGE SCALE GENOMIC DNA]</scope>
    <source>
        <strain evidence="14">S238N-H82</strain>
    </source>
</reference>
<dbReference type="RefSeq" id="XP_035695108.1">
    <property type="nucleotide sequence ID" value="XM_035839215.1"/>
</dbReference>
<feature type="domain" description="C2H2-type" evidence="13">
    <location>
        <begin position="404"/>
        <end position="431"/>
    </location>
</feature>
<evidence type="ECO:0000256" key="5">
    <source>
        <dbReference type="ARBA" id="ARBA00022771"/>
    </source>
</evidence>
<feature type="compositionally biased region" description="Pro residues" evidence="12">
    <location>
        <begin position="297"/>
        <end position="336"/>
    </location>
</feature>
<keyword evidence="4" id="KW-0677">Repeat</keyword>
<evidence type="ECO:0000313" key="14">
    <source>
        <dbReference type="Proteomes" id="UP000001554"/>
    </source>
</evidence>
<dbReference type="Proteomes" id="UP000001554">
    <property type="component" value="Chromosome 1"/>
</dbReference>
<keyword evidence="6" id="KW-0862">Zinc</keyword>
<evidence type="ECO:0000256" key="9">
    <source>
        <dbReference type="ARBA" id="ARBA00023163"/>
    </source>
</evidence>
<dbReference type="PANTHER" id="PTHR16515">
    <property type="entry name" value="PR DOMAIN ZINC FINGER PROTEIN"/>
    <property type="match status" value="1"/>
</dbReference>
<protein>
    <submittedName>
        <fullName evidence="15">Zinc finger protein 726-like</fullName>
    </submittedName>
</protein>
<evidence type="ECO:0000256" key="4">
    <source>
        <dbReference type="ARBA" id="ARBA00022737"/>
    </source>
</evidence>
<dbReference type="Pfam" id="PF21549">
    <property type="entry name" value="PRDM2_PR"/>
    <property type="match status" value="1"/>
</dbReference>
<feature type="domain" description="C2H2-type" evidence="13">
    <location>
        <begin position="460"/>
        <end position="487"/>
    </location>
</feature>
<dbReference type="Gene3D" id="3.30.160.60">
    <property type="entry name" value="Classic Zinc Finger"/>
    <property type="match status" value="6"/>
</dbReference>
<dbReference type="Pfam" id="PF13465">
    <property type="entry name" value="zf-H2C2_2"/>
    <property type="match status" value="1"/>
</dbReference>
<evidence type="ECO:0000256" key="11">
    <source>
        <dbReference type="PROSITE-ProRule" id="PRU00042"/>
    </source>
</evidence>
<keyword evidence="10" id="KW-0539">Nucleus</keyword>